<evidence type="ECO:0000313" key="1">
    <source>
        <dbReference type="EMBL" id="AGF77280.1"/>
    </source>
</evidence>
<proteinExistence type="predicted"/>
<organism evidence="1 2">
    <name type="scientific">Desulfocapsa sulfexigens (strain DSM 10523 / SB164P1)</name>
    <dbReference type="NCBI Taxonomy" id="1167006"/>
    <lineage>
        <taxon>Bacteria</taxon>
        <taxon>Pseudomonadati</taxon>
        <taxon>Thermodesulfobacteriota</taxon>
        <taxon>Desulfobulbia</taxon>
        <taxon>Desulfobulbales</taxon>
        <taxon>Desulfocapsaceae</taxon>
        <taxon>Desulfocapsa</taxon>
    </lineage>
</organism>
<dbReference type="EMBL" id="CP003985">
    <property type="protein sequence ID" value="AGF77280.1"/>
    <property type="molecule type" value="Genomic_DNA"/>
</dbReference>
<evidence type="ECO:0000313" key="2">
    <source>
        <dbReference type="Proteomes" id="UP000011721"/>
    </source>
</evidence>
<dbReference type="KEGG" id="dsf:UWK_00702"/>
<keyword evidence="2" id="KW-1185">Reference proteome</keyword>
<protein>
    <submittedName>
        <fullName evidence="1">Uncharacterized protein</fullName>
    </submittedName>
</protein>
<accession>M1PBZ1</accession>
<gene>
    <name evidence="1" type="ordered locus">UWK_00702</name>
</gene>
<dbReference type="Proteomes" id="UP000011721">
    <property type="component" value="Chromosome"/>
</dbReference>
<name>M1PBZ1_DESSD</name>
<dbReference type="AlphaFoldDB" id="M1PBZ1"/>
<dbReference type="HOGENOM" id="CLU_3167307_0_0_7"/>
<sequence>MFDALAASPKHFIRRGQMALKYKIGILNYFAHRTTIGSVEDILHKIS</sequence>
<dbReference type="STRING" id="1167006.UWK_00702"/>
<reference evidence="2" key="1">
    <citation type="journal article" date="2013" name="Stand. Genomic Sci.">
        <title>Complete genome sequence of Desulfocapsa sulfexigens, a marine deltaproteobacterium specialized in disproportionating inorganic sulfur compounds.</title>
        <authorList>
            <person name="Finster K.W."/>
            <person name="Kjeldsen K.U."/>
            <person name="Kube M."/>
            <person name="Reinhardt R."/>
            <person name="Mussmann M."/>
            <person name="Amann R."/>
            <person name="Schreiber L."/>
        </authorList>
    </citation>
    <scope>NUCLEOTIDE SEQUENCE [LARGE SCALE GENOMIC DNA]</scope>
    <source>
        <strain evidence="2">DSM 10523 / SB164P1</strain>
    </source>
</reference>